<keyword evidence="5" id="KW-1185">Reference proteome</keyword>
<dbReference type="CDD" id="cd01948">
    <property type="entry name" value="EAL"/>
    <property type="match status" value="1"/>
</dbReference>
<dbReference type="InterPro" id="IPR000160">
    <property type="entry name" value="GGDEF_dom"/>
</dbReference>
<keyword evidence="1" id="KW-1133">Transmembrane helix</keyword>
<accession>A0ABW1JDS1</accession>
<dbReference type="CDD" id="cd01949">
    <property type="entry name" value="GGDEF"/>
    <property type="match status" value="1"/>
</dbReference>
<dbReference type="NCBIfam" id="TIGR00254">
    <property type="entry name" value="GGDEF"/>
    <property type="match status" value="1"/>
</dbReference>
<dbReference type="Proteomes" id="UP001596189">
    <property type="component" value="Unassembled WGS sequence"/>
</dbReference>
<dbReference type="PROSITE" id="PS50883">
    <property type="entry name" value="EAL"/>
    <property type="match status" value="1"/>
</dbReference>
<keyword evidence="1" id="KW-0472">Membrane</keyword>
<reference evidence="5" key="1">
    <citation type="journal article" date="2019" name="Int. J. Syst. Evol. Microbiol.">
        <title>The Global Catalogue of Microorganisms (GCM) 10K type strain sequencing project: providing services to taxonomists for standard genome sequencing and annotation.</title>
        <authorList>
            <consortium name="The Broad Institute Genomics Platform"/>
            <consortium name="The Broad Institute Genome Sequencing Center for Infectious Disease"/>
            <person name="Wu L."/>
            <person name="Ma J."/>
        </authorList>
    </citation>
    <scope>NUCLEOTIDE SEQUENCE [LARGE SCALE GENOMIC DNA]</scope>
    <source>
        <strain evidence="5">KACC 14249</strain>
    </source>
</reference>
<organism evidence="4 5">
    <name type="scientific">Angustibacter luteus</name>
    <dbReference type="NCBI Taxonomy" id="658456"/>
    <lineage>
        <taxon>Bacteria</taxon>
        <taxon>Bacillati</taxon>
        <taxon>Actinomycetota</taxon>
        <taxon>Actinomycetes</taxon>
        <taxon>Kineosporiales</taxon>
        <taxon>Kineosporiaceae</taxon>
    </lineage>
</organism>
<dbReference type="RefSeq" id="WP_345715882.1">
    <property type="nucleotide sequence ID" value="NZ_BAABFP010000004.1"/>
</dbReference>
<dbReference type="InterPro" id="IPR052155">
    <property type="entry name" value="Biofilm_reg_signaling"/>
</dbReference>
<dbReference type="Gene3D" id="3.20.20.450">
    <property type="entry name" value="EAL domain"/>
    <property type="match status" value="1"/>
</dbReference>
<dbReference type="PROSITE" id="PS50887">
    <property type="entry name" value="GGDEF"/>
    <property type="match status" value="1"/>
</dbReference>
<dbReference type="EMBL" id="JBHSRD010000003">
    <property type="protein sequence ID" value="MFC6007075.1"/>
    <property type="molecule type" value="Genomic_DNA"/>
</dbReference>
<sequence length="660" mass="71158">MQIGRRQRAGSRLFVVYAIASFVPLAVLGAALLHGYQDQGAARGRDQGRAQAAVIEEMAVAPALSGADLSTGLTGAERERLQAATDLAIFNGSVARLRLRSFDGAVPFSDDGSRDGAVPVEDEAFQRAAHGHVDVRLVDDPEQATDVTVRVLQPIVAASSGQATGVLEVYLPYGEIARAVEADGRRTVWKVGGGLVVLYAVLALISWWTTRALRRHAAAHEHQALHDALTGLPNRLMFRRRAEAALARGRKGDGGALVLVDLDHFKEVNDTLGHHAGDELLRVVAQRLRDQLRTDDTVARLGGDEFGLVLPGNTDRAATVALLGRIRTELAREIVIGTVSLHVVASFGVCFYPDDAGDLESLIQHADTAMYQGKHGPTGVIVYEPDSAQHPNHSLVVQAELRHALERDELVLHYQPKLELGSGEVHGVEALVRWQHPERGLLPPSEFLPVAERSDLIEPLTTWVLRRALRDQQEWTAQGLDWTVAVNISARNLSSLDFARTVGGLVSESGVHPDRLHLEVTETALAFDADAAAEVVHALAAQGLSISVDDFGIGYTSLSQLRSLAVSEVKIDRTFVAGLSDNEQDRAIVGSVIGLGHSLGCMVTAEGVETQDVADWLQDAGCDRAQGFLWMRPAPWTQVATALQNREPVSAGSSDERSAR</sequence>
<dbReference type="Gene3D" id="3.30.70.270">
    <property type="match status" value="1"/>
</dbReference>
<dbReference type="InterPro" id="IPR043128">
    <property type="entry name" value="Rev_trsase/Diguanyl_cyclase"/>
</dbReference>
<comment type="caution">
    <text evidence="4">The sequence shown here is derived from an EMBL/GenBank/DDBJ whole genome shotgun (WGS) entry which is preliminary data.</text>
</comment>
<dbReference type="SUPFAM" id="SSF55073">
    <property type="entry name" value="Nucleotide cyclase"/>
    <property type="match status" value="1"/>
</dbReference>
<dbReference type="InterPro" id="IPR035919">
    <property type="entry name" value="EAL_sf"/>
</dbReference>
<evidence type="ECO:0000313" key="4">
    <source>
        <dbReference type="EMBL" id="MFC6007075.1"/>
    </source>
</evidence>
<dbReference type="SMART" id="SM00052">
    <property type="entry name" value="EAL"/>
    <property type="match status" value="1"/>
</dbReference>
<dbReference type="InterPro" id="IPR001633">
    <property type="entry name" value="EAL_dom"/>
</dbReference>
<feature type="transmembrane region" description="Helical" evidence="1">
    <location>
        <begin position="14"/>
        <end position="36"/>
    </location>
</feature>
<dbReference type="Pfam" id="PF00563">
    <property type="entry name" value="EAL"/>
    <property type="match status" value="1"/>
</dbReference>
<dbReference type="PANTHER" id="PTHR44757">
    <property type="entry name" value="DIGUANYLATE CYCLASE DGCP"/>
    <property type="match status" value="1"/>
</dbReference>
<dbReference type="SMART" id="SM00267">
    <property type="entry name" value="GGDEF"/>
    <property type="match status" value="1"/>
</dbReference>
<keyword evidence="1" id="KW-0812">Transmembrane</keyword>
<feature type="domain" description="EAL" evidence="2">
    <location>
        <begin position="394"/>
        <end position="647"/>
    </location>
</feature>
<proteinExistence type="predicted"/>
<gene>
    <name evidence="4" type="ORF">ACFQDO_08020</name>
</gene>
<feature type="domain" description="GGDEF" evidence="3">
    <location>
        <begin position="253"/>
        <end position="385"/>
    </location>
</feature>
<dbReference type="PANTHER" id="PTHR44757:SF2">
    <property type="entry name" value="BIOFILM ARCHITECTURE MAINTENANCE PROTEIN MBAA"/>
    <property type="match status" value="1"/>
</dbReference>
<evidence type="ECO:0000259" key="3">
    <source>
        <dbReference type="PROSITE" id="PS50887"/>
    </source>
</evidence>
<evidence type="ECO:0000313" key="5">
    <source>
        <dbReference type="Proteomes" id="UP001596189"/>
    </source>
</evidence>
<evidence type="ECO:0000259" key="2">
    <source>
        <dbReference type="PROSITE" id="PS50883"/>
    </source>
</evidence>
<dbReference type="SUPFAM" id="SSF141868">
    <property type="entry name" value="EAL domain-like"/>
    <property type="match status" value="1"/>
</dbReference>
<protein>
    <submittedName>
        <fullName evidence="4">Bifunctional diguanylate cyclase/phosphodiesterase</fullName>
    </submittedName>
</protein>
<name>A0ABW1JDS1_9ACTN</name>
<dbReference type="InterPro" id="IPR029787">
    <property type="entry name" value="Nucleotide_cyclase"/>
</dbReference>
<evidence type="ECO:0000256" key="1">
    <source>
        <dbReference type="SAM" id="Phobius"/>
    </source>
</evidence>
<dbReference type="Pfam" id="PF00990">
    <property type="entry name" value="GGDEF"/>
    <property type="match status" value="1"/>
</dbReference>